<feature type="region of interest" description="Disordered" evidence="1">
    <location>
        <begin position="337"/>
        <end position="408"/>
    </location>
</feature>
<reference evidence="2" key="1">
    <citation type="submission" date="2023-03" db="EMBL/GenBank/DDBJ databases">
        <title>Massive genome expansion in bonnet fungi (Mycena s.s.) driven by repeated elements and novel gene families across ecological guilds.</title>
        <authorList>
            <consortium name="Lawrence Berkeley National Laboratory"/>
            <person name="Harder C.B."/>
            <person name="Miyauchi S."/>
            <person name="Viragh M."/>
            <person name="Kuo A."/>
            <person name="Thoen E."/>
            <person name="Andreopoulos B."/>
            <person name="Lu D."/>
            <person name="Skrede I."/>
            <person name="Drula E."/>
            <person name="Henrissat B."/>
            <person name="Morin E."/>
            <person name="Kohler A."/>
            <person name="Barry K."/>
            <person name="LaButti K."/>
            <person name="Morin E."/>
            <person name="Salamov A."/>
            <person name="Lipzen A."/>
            <person name="Mereny Z."/>
            <person name="Hegedus B."/>
            <person name="Baldrian P."/>
            <person name="Stursova M."/>
            <person name="Weitz H."/>
            <person name="Taylor A."/>
            <person name="Grigoriev I.V."/>
            <person name="Nagy L.G."/>
            <person name="Martin F."/>
            <person name="Kauserud H."/>
        </authorList>
    </citation>
    <scope>NUCLEOTIDE SEQUENCE</scope>
    <source>
        <strain evidence="2">CBHHK182m</strain>
    </source>
</reference>
<comment type="caution">
    <text evidence="2">The sequence shown here is derived from an EMBL/GenBank/DDBJ whole genome shotgun (WGS) entry which is preliminary data.</text>
</comment>
<feature type="compositionally biased region" description="Acidic residues" evidence="1">
    <location>
        <begin position="342"/>
        <end position="352"/>
    </location>
</feature>
<gene>
    <name evidence="2" type="ORF">B0H16DRAFT_637266</name>
</gene>
<name>A0AAD7MD47_9AGAR</name>
<dbReference type="Proteomes" id="UP001215598">
    <property type="component" value="Unassembled WGS sequence"/>
</dbReference>
<evidence type="ECO:0000256" key="1">
    <source>
        <dbReference type="SAM" id="MobiDB-lite"/>
    </source>
</evidence>
<evidence type="ECO:0000313" key="2">
    <source>
        <dbReference type="EMBL" id="KAJ7711174.1"/>
    </source>
</evidence>
<evidence type="ECO:0000313" key="3">
    <source>
        <dbReference type="Proteomes" id="UP001215598"/>
    </source>
</evidence>
<dbReference type="Gene3D" id="3.30.200.20">
    <property type="entry name" value="Phosphorylase Kinase, domain 1"/>
    <property type="match status" value="1"/>
</dbReference>
<sequence length="408" mass="45467">MDTDTCSDDEHTPPSSPEDPIYTSFGGGCLLAPSISLSVGARSTTTTTTTPRTIIIRRQSDLQVYFRMISMGDIDLQQELTVNEKSGIIDRRLGRERRGVRRVYSAKIDGRNTDLTVAMYEGDGAQEDWRRDVKMYMSLRHPNIIQMYGTARSETMYATIFHGGATFTCNHQQIGTTLISKDQRIQFMIRSPETEAGAHPYWYCQLLGVFHANVFRVTESGATPPTPMEFLWVRWMGVEPGYRAGIKRARLPRVGFVPESDPFAFGFLDPQHILRGSHLIPDFVGGRTNELLATQAETAARAPEDTEDWATYCVDIFADSDMFMRYFGGGIGHLDLGTPQAVDEDDDDPAAEDEVHAGAATTHPEDSDPESDSSSESEEDMDGDDSGEELDDDDLEFEDEEDFTFGAD</sequence>
<feature type="compositionally biased region" description="Acidic residues" evidence="1">
    <location>
        <begin position="367"/>
        <end position="408"/>
    </location>
</feature>
<dbReference type="EMBL" id="JARKIB010000402">
    <property type="protein sequence ID" value="KAJ7711174.1"/>
    <property type="molecule type" value="Genomic_DNA"/>
</dbReference>
<proteinExistence type="predicted"/>
<keyword evidence="3" id="KW-1185">Reference proteome</keyword>
<organism evidence="2 3">
    <name type="scientific">Mycena metata</name>
    <dbReference type="NCBI Taxonomy" id="1033252"/>
    <lineage>
        <taxon>Eukaryota</taxon>
        <taxon>Fungi</taxon>
        <taxon>Dikarya</taxon>
        <taxon>Basidiomycota</taxon>
        <taxon>Agaricomycotina</taxon>
        <taxon>Agaricomycetes</taxon>
        <taxon>Agaricomycetidae</taxon>
        <taxon>Agaricales</taxon>
        <taxon>Marasmiineae</taxon>
        <taxon>Mycenaceae</taxon>
        <taxon>Mycena</taxon>
    </lineage>
</organism>
<protein>
    <submittedName>
        <fullName evidence="2">Uncharacterized protein</fullName>
    </submittedName>
</protein>
<feature type="region of interest" description="Disordered" evidence="1">
    <location>
        <begin position="1"/>
        <end position="23"/>
    </location>
</feature>
<dbReference type="AlphaFoldDB" id="A0AAD7MD47"/>
<accession>A0AAD7MD47</accession>